<sequence>MLVTLCPNKSDELSQLRQLHQKPVGTTAGGVGGHVKIYIFYNSVDILSLGYYVNPFRLELARSALTCFKVKGLVRHRVIQPLSPFVVSLISLSPPCT</sequence>
<proteinExistence type="predicted"/>
<accession>A0A8T3E9S2</accession>
<organism evidence="1 2">
    <name type="scientific">Albula goreensis</name>
    <dbReference type="NCBI Taxonomy" id="1534307"/>
    <lineage>
        <taxon>Eukaryota</taxon>
        <taxon>Metazoa</taxon>
        <taxon>Chordata</taxon>
        <taxon>Craniata</taxon>
        <taxon>Vertebrata</taxon>
        <taxon>Euteleostomi</taxon>
        <taxon>Actinopterygii</taxon>
        <taxon>Neopterygii</taxon>
        <taxon>Teleostei</taxon>
        <taxon>Albuliformes</taxon>
        <taxon>Albulidae</taxon>
        <taxon>Albula</taxon>
    </lineage>
</organism>
<dbReference type="Proteomes" id="UP000829720">
    <property type="component" value="Unassembled WGS sequence"/>
</dbReference>
<dbReference type="AlphaFoldDB" id="A0A8T3E9S2"/>
<keyword evidence="2" id="KW-1185">Reference proteome</keyword>
<dbReference type="EMBL" id="JAERUA010000001">
    <property type="protein sequence ID" value="KAI1905106.1"/>
    <property type="molecule type" value="Genomic_DNA"/>
</dbReference>
<protein>
    <submittedName>
        <fullName evidence="1">Uncharacterized protein</fullName>
    </submittedName>
</protein>
<gene>
    <name evidence="1" type="ORF">AGOR_G00012510</name>
</gene>
<name>A0A8T3E9S2_9TELE</name>
<evidence type="ECO:0000313" key="1">
    <source>
        <dbReference type="EMBL" id="KAI1905106.1"/>
    </source>
</evidence>
<comment type="caution">
    <text evidence="1">The sequence shown here is derived from an EMBL/GenBank/DDBJ whole genome shotgun (WGS) entry which is preliminary data.</text>
</comment>
<evidence type="ECO:0000313" key="2">
    <source>
        <dbReference type="Proteomes" id="UP000829720"/>
    </source>
</evidence>
<reference evidence="1" key="1">
    <citation type="submission" date="2021-01" db="EMBL/GenBank/DDBJ databases">
        <authorList>
            <person name="Zahm M."/>
            <person name="Roques C."/>
            <person name="Cabau C."/>
            <person name="Klopp C."/>
            <person name="Donnadieu C."/>
            <person name="Jouanno E."/>
            <person name="Lampietro C."/>
            <person name="Louis A."/>
            <person name="Herpin A."/>
            <person name="Echchiki A."/>
            <person name="Berthelot C."/>
            <person name="Parey E."/>
            <person name="Roest-Crollius H."/>
            <person name="Braasch I."/>
            <person name="Postlethwait J."/>
            <person name="Bobe J."/>
            <person name="Montfort J."/>
            <person name="Bouchez O."/>
            <person name="Begum T."/>
            <person name="Mejri S."/>
            <person name="Adams A."/>
            <person name="Chen W.-J."/>
            <person name="Guiguen Y."/>
        </authorList>
    </citation>
    <scope>NUCLEOTIDE SEQUENCE</scope>
    <source>
        <tissue evidence="1">Blood</tissue>
    </source>
</reference>